<feature type="signal peptide" evidence="1">
    <location>
        <begin position="1"/>
        <end position="25"/>
    </location>
</feature>
<keyword evidence="1" id="KW-0732">Signal</keyword>
<dbReference type="AlphaFoldDB" id="A0A7J0BJQ2"/>
<comment type="caution">
    <text evidence="2">The sequence shown here is derived from an EMBL/GenBank/DDBJ whole genome shotgun (WGS) entry which is preliminary data.</text>
</comment>
<protein>
    <submittedName>
        <fullName evidence="2">Lipoprotein</fullName>
    </submittedName>
</protein>
<organism evidence="2 3">
    <name type="scientific">Desulfovibrio subterraneus</name>
    <dbReference type="NCBI Taxonomy" id="2718620"/>
    <lineage>
        <taxon>Bacteria</taxon>
        <taxon>Pseudomonadati</taxon>
        <taxon>Thermodesulfobacteriota</taxon>
        <taxon>Desulfovibrionia</taxon>
        <taxon>Desulfovibrionales</taxon>
        <taxon>Desulfovibrionaceae</taxon>
        <taxon>Desulfovibrio</taxon>
    </lineage>
</organism>
<name>A0A7J0BJQ2_9BACT</name>
<evidence type="ECO:0000256" key="1">
    <source>
        <dbReference type="SAM" id="SignalP"/>
    </source>
</evidence>
<proteinExistence type="predicted"/>
<gene>
    <name evidence="2" type="ORF">DSM101010T_22650</name>
</gene>
<reference evidence="2 3" key="1">
    <citation type="submission" date="2020-05" db="EMBL/GenBank/DDBJ databases">
        <title>Draft genome sequence of Desulfovibrio sp. strain HN2T.</title>
        <authorList>
            <person name="Ueno A."/>
            <person name="Tamazawa S."/>
            <person name="Tamamura S."/>
            <person name="Murakami T."/>
            <person name="Kiyama T."/>
            <person name="Inomata H."/>
            <person name="Amano Y."/>
            <person name="Miyakawa K."/>
            <person name="Tamaki H."/>
            <person name="Naganuma T."/>
            <person name="Kaneko K."/>
        </authorList>
    </citation>
    <scope>NUCLEOTIDE SEQUENCE [LARGE SCALE GENOMIC DNA]</scope>
    <source>
        <strain evidence="2 3">HN2</strain>
    </source>
</reference>
<keyword evidence="2" id="KW-0449">Lipoprotein</keyword>
<dbReference type="RefSeq" id="WP_174405548.1">
    <property type="nucleotide sequence ID" value="NZ_BLVO01000013.1"/>
</dbReference>
<dbReference type="PROSITE" id="PS51257">
    <property type="entry name" value="PROKAR_LIPOPROTEIN"/>
    <property type="match status" value="1"/>
</dbReference>
<dbReference type="EMBL" id="BLVO01000013">
    <property type="protein sequence ID" value="GFM33900.1"/>
    <property type="molecule type" value="Genomic_DNA"/>
</dbReference>
<dbReference type="Proteomes" id="UP000503840">
    <property type="component" value="Unassembled WGS sequence"/>
</dbReference>
<accession>A0A7J0BJQ2</accession>
<sequence length="151" mass="16414">MTRSTLTKLCSGLLVALLAASPMIAGCGKKGWPQPRDTSDSFSWVRANATPASGCIRVEAELNGNLRNIEYIALELQTAGSAEDCPTCPFNPNERVEYHPEELGITSQQGAFSTLYCPTRKSGAYRWRLVGVNVYGTLEHATSTVRGVEME</sequence>
<feature type="chain" id="PRO_5029786531" evidence="1">
    <location>
        <begin position="26"/>
        <end position="151"/>
    </location>
</feature>
<evidence type="ECO:0000313" key="2">
    <source>
        <dbReference type="EMBL" id="GFM33900.1"/>
    </source>
</evidence>
<evidence type="ECO:0000313" key="3">
    <source>
        <dbReference type="Proteomes" id="UP000503840"/>
    </source>
</evidence>
<keyword evidence="3" id="KW-1185">Reference proteome</keyword>